<dbReference type="RefSeq" id="XP_025478620.1">
    <property type="nucleotide sequence ID" value="XM_025629692.1"/>
</dbReference>
<protein>
    <submittedName>
        <fullName evidence="1">Uncharacterized protein</fullName>
    </submittedName>
</protein>
<gene>
    <name evidence="1" type="ORF">BO87DRAFT_94510</name>
</gene>
<reference evidence="1" key="1">
    <citation type="submission" date="2016-12" db="EMBL/GenBank/DDBJ databases">
        <title>The genomes of Aspergillus section Nigri reveals drivers in fungal speciation.</title>
        <authorList>
            <consortium name="DOE Joint Genome Institute"/>
            <person name="Vesth T.C."/>
            <person name="Nybo J."/>
            <person name="Theobald S."/>
            <person name="Brandl J."/>
            <person name="Frisvad J.C."/>
            <person name="Nielsen K.F."/>
            <person name="Lyhne E.K."/>
            <person name="Kogle M.E."/>
            <person name="Kuo A."/>
            <person name="Riley R."/>
            <person name="Clum A."/>
            <person name="Nolan M."/>
            <person name="Lipzen A."/>
            <person name="Salamov A."/>
            <person name="Henrissat B."/>
            <person name="Wiebenga A."/>
            <person name="De Vries R.P."/>
            <person name="Grigoriev I.V."/>
            <person name="Mortensen U.H."/>
            <person name="Andersen M.R."/>
            <person name="Baker S.E."/>
        </authorList>
    </citation>
    <scope>NUCLEOTIDE SEQUENCE [LARGE SCALE GENOMIC DNA]</scope>
    <source>
        <strain evidence="1">CBS 115656</strain>
    </source>
</reference>
<accession>A0A318Z929</accession>
<evidence type="ECO:0000313" key="1">
    <source>
        <dbReference type="EMBL" id="PYH33142.1"/>
    </source>
</evidence>
<organism evidence="1 2">
    <name type="scientific">Aspergillus neoniger (strain CBS 115656)</name>
    <dbReference type="NCBI Taxonomy" id="1448310"/>
    <lineage>
        <taxon>Eukaryota</taxon>
        <taxon>Fungi</taxon>
        <taxon>Dikarya</taxon>
        <taxon>Ascomycota</taxon>
        <taxon>Pezizomycotina</taxon>
        <taxon>Eurotiomycetes</taxon>
        <taxon>Eurotiomycetidae</taxon>
        <taxon>Eurotiales</taxon>
        <taxon>Aspergillaceae</taxon>
        <taxon>Aspergillus</taxon>
        <taxon>Aspergillus subgen. Circumdati</taxon>
    </lineage>
</organism>
<dbReference type="AlphaFoldDB" id="A0A318Z929"/>
<evidence type="ECO:0000313" key="2">
    <source>
        <dbReference type="Proteomes" id="UP000247647"/>
    </source>
</evidence>
<sequence>MLEMDQIRSNDGFCDQASLRGLHHFPTMHHLSIIFLPSLPEIYSRWLNCIYSLHIQAHTYRVVVMPTFRGPELGHSVARMSVKLPPRT</sequence>
<proteinExistence type="predicted"/>
<dbReference type="GeneID" id="37132148"/>
<name>A0A318Z929_ASPNB</name>
<keyword evidence="2" id="KW-1185">Reference proteome</keyword>
<dbReference type="EMBL" id="KZ821465">
    <property type="protein sequence ID" value="PYH33142.1"/>
    <property type="molecule type" value="Genomic_DNA"/>
</dbReference>
<dbReference type="Proteomes" id="UP000247647">
    <property type="component" value="Unassembled WGS sequence"/>
</dbReference>